<dbReference type="GO" id="GO:0005737">
    <property type="term" value="C:cytoplasm"/>
    <property type="evidence" value="ECO:0007669"/>
    <property type="project" value="TreeGrafter"/>
</dbReference>
<keyword evidence="1" id="KW-0444">Lipid biosynthesis</keyword>
<evidence type="ECO:0000256" key="3">
    <source>
        <dbReference type="ARBA" id="ARBA00038211"/>
    </source>
</evidence>
<keyword evidence="4" id="KW-1185">Reference proteome</keyword>
<dbReference type="Gene3D" id="3.90.1200.10">
    <property type="match status" value="1"/>
</dbReference>
<evidence type="ECO:0000256" key="2">
    <source>
        <dbReference type="ARBA" id="ARBA00023264"/>
    </source>
</evidence>
<dbReference type="InterPro" id="IPR011009">
    <property type="entry name" value="Kinase-like_dom_sf"/>
</dbReference>
<keyword evidence="2" id="KW-1208">Phospholipid metabolism</keyword>
<dbReference type="PANTHER" id="PTHR22603:SF93">
    <property type="entry name" value="RE24176P"/>
    <property type="match status" value="1"/>
</dbReference>
<dbReference type="GO" id="GO:0006646">
    <property type="term" value="P:phosphatidylethanolamine biosynthetic process"/>
    <property type="evidence" value="ECO:0007669"/>
    <property type="project" value="TreeGrafter"/>
</dbReference>
<dbReference type="Pfam" id="PF01633">
    <property type="entry name" value="Choline_kinase"/>
    <property type="match status" value="1"/>
</dbReference>
<dbReference type="Proteomes" id="UP000046392">
    <property type="component" value="Unplaced"/>
</dbReference>
<dbReference type="GO" id="GO:0004103">
    <property type="term" value="F:choline kinase activity"/>
    <property type="evidence" value="ECO:0007669"/>
    <property type="project" value="TreeGrafter"/>
</dbReference>
<evidence type="ECO:0000313" key="4">
    <source>
        <dbReference type="Proteomes" id="UP000046392"/>
    </source>
</evidence>
<keyword evidence="1" id="KW-0594">Phospholipid biosynthesis</keyword>
<evidence type="ECO:0000313" key="5">
    <source>
        <dbReference type="WBParaSite" id="SPAL_0001678300.1"/>
    </source>
</evidence>
<dbReference type="WBParaSite" id="SPAL_0001678300.1">
    <property type="protein sequence ID" value="SPAL_0001678300.1"/>
    <property type="gene ID" value="SPAL_0001678300"/>
</dbReference>
<name>A0A0N5CG05_STREA</name>
<dbReference type="SUPFAM" id="SSF56112">
    <property type="entry name" value="Protein kinase-like (PK-like)"/>
    <property type="match status" value="1"/>
</dbReference>
<dbReference type="AlphaFoldDB" id="A0A0N5CG05"/>
<dbReference type="STRING" id="174720.A0A0N5CG05"/>
<proteinExistence type="inferred from homology"/>
<dbReference type="PANTHER" id="PTHR22603">
    <property type="entry name" value="CHOLINE/ETHANOALAMINE KINASE"/>
    <property type="match status" value="1"/>
</dbReference>
<comment type="similarity">
    <text evidence="3">Belongs to the choline/ethanolamine kinase family.</text>
</comment>
<sequence length="412" mass="47942">MGKNITGESLRNALVSDNGEKQCDKIPNEFKIQCMKLAKYYLAGVWQHLSEDDFIVTKVTGGLSNLIFKIDLPSHIKPLGKEPSCALIRIHGSSSPLTLVIDTIIFTILSERNMGPKLFGIFSEGRLEEFIPSRCLSKDDLHQECVQKNVALVLSQIHTLCCPIKKESVLVEQAKQWLKNIEKNLGKDVKWEVKTTQINKKYSDGVPKILNLEVLREELKYVEKCLNESKSPILFCHNDLQEGNILLSNAYELSKKGELRKIQDNMDKSQIQPFFVIDYEYASYNYRGFDFGNHFCEWGISYDTDDICGYTINIDHFPTPQKMETFLKEYLDHLYSNQNTETNFMLTYDYKKDIKTLIEEGERFMPVSHFFWSIWSFEMETHKEIEFGYVQYGLDRLCLYFDGKKELSKYMK</sequence>
<evidence type="ECO:0000256" key="1">
    <source>
        <dbReference type="ARBA" id="ARBA00023209"/>
    </source>
</evidence>
<dbReference type="GO" id="GO:0004305">
    <property type="term" value="F:ethanolamine kinase activity"/>
    <property type="evidence" value="ECO:0007669"/>
    <property type="project" value="TreeGrafter"/>
</dbReference>
<accession>A0A0N5CG05</accession>
<protein>
    <submittedName>
        <fullName evidence="5">Choline/ethanolamine kinase</fullName>
    </submittedName>
</protein>
<keyword evidence="1" id="KW-0443">Lipid metabolism</keyword>
<reference evidence="5" key="1">
    <citation type="submission" date="2017-02" db="UniProtKB">
        <authorList>
            <consortium name="WormBaseParasite"/>
        </authorList>
    </citation>
    <scope>IDENTIFICATION</scope>
</reference>
<dbReference type="Gene3D" id="3.30.200.20">
    <property type="entry name" value="Phosphorylase Kinase, domain 1"/>
    <property type="match status" value="1"/>
</dbReference>
<organism evidence="4 5">
    <name type="scientific">Strongyloides papillosus</name>
    <name type="common">Intestinal threadworm</name>
    <dbReference type="NCBI Taxonomy" id="174720"/>
    <lineage>
        <taxon>Eukaryota</taxon>
        <taxon>Metazoa</taxon>
        <taxon>Ecdysozoa</taxon>
        <taxon>Nematoda</taxon>
        <taxon>Chromadorea</taxon>
        <taxon>Rhabditida</taxon>
        <taxon>Tylenchina</taxon>
        <taxon>Panagrolaimomorpha</taxon>
        <taxon>Strongyloidoidea</taxon>
        <taxon>Strongyloididae</taxon>
        <taxon>Strongyloides</taxon>
    </lineage>
</organism>